<keyword evidence="3" id="KW-1185">Reference proteome</keyword>
<feature type="compositionally biased region" description="Polar residues" evidence="1">
    <location>
        <begin position="128"/>
        <end position="138"/>
    </location>
</feature>
<feature type="region of interest" description="Disordered" evidence="1">
    <location>
        <begin position="128"/>
        <end position="198"/>
    </location>
</feature>
<dbReference type="Proteomes" id="UP001162156">
    <property type="component" value="Unassembled WGS sequence"/>
</dbReference>
<dbReference type="AlphaFoldDB" id="A0AAV8WVX7"/>
<comment type="caution">
    <text evidence="2">The sequence shown here is derived from an EMBL/GenBank/DDBJ whole genome shotgun (WGS) entry which is preliminary data.</text>
</comment>
<dbReference type="EMBL" id="JANEYF010004678">
    <property type="protein sequence ID" value="KAJ8930397.1"/>
    <property type="molecule type" value="Genomic_DNA"/>
</dbReference>
<proteinExistence type="predicted"/>
<gene>
    <name evidence="2" type="ORF">NQ314_016792</name>
</gene>
<feature type="compositionally biased region" description="Polar residues" evidence="1">
    <location>
        <begin position="151"/>
        <end position="160"/>
    </location>
</feature>
<evidence type="ECO:0000313" key="2">
    <source>
        <dbReference type="EMBL" id="KAJ8930397.1"/>
    </source>
</evidence>
<feature type="compositionally biased region" description="Low complexity" evidence="1">
    <location>
        <begin position="166"/>
        <end position="183"/>
    </location>
</feature>
<evidence type="ECO:0000313" key="3">
    <source>
        <dbReference type="Proteomes" id="UP001162156"/>
    </source>
</evidence>
<accession>A0AAV8WVX7</accession>
<protein>
    <submittedName>
        <fullName evidence="2">Uncharacterized protein</fullName>
    </submittedName>
</protein>
<evidence type="ECO:0000256" key="1">
    <source>
        <dbReference type="SAM" id="MobiDB-lite"/>
    </source>
</evidence>
<sequence length="360" mass="40957">MTPTAFENLLGMVSFQLQKVDVKREPISTEVRLAITLRYLAIGDSMRSLSYLFRVGFSTVSTIIAETIKIIWEVLQPIVLQPPTEEEWLNIASGAGEEDSYKPIWIFYDAMEVFLRNVYESRSIMNSEENAESHSQQEGVVDDEVCRDGESSTSVMQTDNNRSEAENSTPSASSENSNLSSNSKQVHKRRARNPPELQEASKHMTTAFTTLNNLLQTTKNQNEDNNKNEDECDLFCKLMAKKLREYSKAEQEDIMYEIHGLMINKRRCRDRNIQPTSTSFNRPTSSLSFYSQSPSPDLVTNGPCSPKALSQNLVHHQMSSKSRRVDMQPTFLLSFSFPNFNHSTFIVMLILVTNAFTKCQ</sequence>
<reference evidence="2" key="1">
    <citation type="journal article" date="2023" name="Insect Mol. Biol.">
        <title>Genome sequencing provides insights into the evolution of gene families encoding plant cell wall-degrading enzymes in longhorned beetles.</title>
        <authorList>
            <person name="Shin N.R."/>
            <person name="Okamura Y."/>
            <person name="Kirsch R."/>
            <person name="Pauchet Y."/>
        </authorList>
    </citation>
    <scope>NUCLEOTIDE SEQUENCE</scope>
    <source>
        <strain evidence="2">RBIC_L_NR</strain>
    </source>
</reference>
<organism evidence="2 3">
    <name type="scientific">Rhamnusium bicolor</name>
    <dbReference type="NCBI Taxonomy" id="1586634"/>
    <lineage>
        <taxon>Eukaryota</taxon>
        <taxon>Metazoa</taxon>
        <taxon>Ecdysozoa</taxon>
        <taxon>Arthropoda</taxon>
        <taxon>Hexapoda</taxon>
        <taxon>Insecta</taxon>
        <taxon>Pterygota</taxon>
        <taxon>Neoptera</taxon>
        <taxon>Endopterygota</taxon>
        <taxon>Coleoptera</taxon>
        <taxon>Polyphaga</taxon>
        <taxon>Cucujiformia</taxon>
        <taxon>Chrysomeloidea</taxon>
        <taxon>Cerambycidae</taxon>
        <taxon>Lepturinae</taxon>
        <taxon>Rhagiini</taxon>
        <taxon>Rhamnusium</taxon>
    </lineage>
</organism>
<name>A0AAV8WVX7_9CUCU</name>